<protein>
    <submittedName>
        <fullName evidence="2">Uncharacterized protein</fullName>
    </submittedName>
</protein>
<dbReference type="OrthoDB" id="2543597at2759"/>
<evidence type="ECO:0000313" key="4">
    <source>
        <dbReference type="Proteomes" id="UP000247702"/>
    </source>
</evidence>
<proteinExistence type="predicted"/>
<dbReference type="AlphaFoldDB" id="A0A2Z6QMA9"/>
<dbReference type="GO" id="GO:0046982">
    <property type="term" value="F:protein heterodimerization activity"/>
    <property type="evidence" value="ECO:0007669"/>
    <property type="project" value="InterPro"/>
</dbReference>
<keyword evidence="4" id="KW-1185">Reference proteome</keyword>
<dbReference type="Proteomes" id="UP000247702">
    <property type="component" value="Unassembled WGS sequence"/>
</dbReference>
<gene>
    <name evidence="3" type="ORF">RCL2_001096000</name>
    <name evidence="2" type="ORF">RclHR1_01870008</name>
</gene>
<feature type="compositionally biased region" description="Basic and acidic residues" evidence="1">
    <location>
        <begin position="97"/>
        <end position="108"/>
    </location>
</feature>
<organism evidence="2 4">
    <name type="scientific">Rhizophagus clarus</name>
    <dbReference type="NCBI Taxonomy" id="94130"/>
    <lineage>
        <taxon>Eukaryota</taxon>
        <taxon>Fungi</taxon>
        <taxon>Fungi incertae sedis</taxon>
        <taxon>Mucoromycota</taxon>
        <taxon>Glomeromycotina</taxon>
        <taxon>Glomeromycetes</taxon>
        <taxon>Glomerales</taxon>
        <taxon>Glomeraceae</taxon>
        <taxon>Rhizophagus</taxon>
    </lineage>
</organism>
<sequence length="124" mass="14322">MSTLRRRAALKRLVNPNQSGSLNQSRRNIDLLIYLHYKLFLQNLALRADSKPKISEIKAAKRKAALIKVLQEFQDPKDNVNVASSDCAKNLTQSEDNASKPEQKLEKSIRRKKETRKLMKLMFK</sequence>
<accession>A0A2Z6QMA9</accession>
<reference evidence="3" key="2">
    <citation type="submission" date="2019-10" db="EMBL/GenBank/DDBJ databases">
        <title>Conservation and host-specific expression of non-tandemly repeated heterogenous ribosome RNA gene in arbuscular mycorrhizal fungi.</title>
        <authorList>
            <person name="Maeda T."/>
            <person name="Kobayashi Y."/>
            <person name="Nakagawa T."/>
            <person name="Ezawa T."/>
            <person name="Yamaguchi K."/>
            <person name="Bino T."/>
            <person name="Nishimoto Y."/>
            <person name="Shigenobu S."/>
            <person name="Kawaguchi M."/>
        </authorList>
    </citation>
    <scope>NUCLEOTIDE SEQUENCE</scope>
    <source>
        <strain evidence="3">HR1</strain>
    </source>
</reference>
<evidence type="ECO:0000256" key="1">
    <source>
        <dbReference type="SAM" id="MobiDB-lite"/>
    </source>
</evidence>
<dbReference type="Proteomes" id="UP000615446">
    <property type="component" value="Unassembled WGS sequence"/>
</dbReference>
<dbReference type="EMBL" id="BLAL01000074">
    <property type="protein sequence ID" value="GES83808.1"/>
    <property type="molecule type" value="Genomic_DNA"/>
</dbReference>
<dbReference type="EMBL" id="BEXD01000968">
    <property type="protein sequence ID" value="GBB91413.1"/>
    <property type="molecule type" value="Genomic_DNA"/>
</dbReference>
<reference evidence="2 4" key="1">
    <citation type="submission" date="2017-11" db="EMBL/GenBank/DDBJ databases">
        <title>The genome of Rhizophagus clarus HR1 reveals common genetic basis of auxotrophy among arbuscular mycorrhizal fungi.</title>
        <authorList>
            <person name="Kobayashi Y."/>
        </authorList>
    </citation>
    <scope>NUCLEOTIDE SEQUENCE [LARGE SCALE GENOMIC DNA]</scope>
    <source>
        <strain evidence="2 4">HR1</strain>
    </source>
</reference>
<name>A0A2Z6QMA9_9GLOM</name>
<evidence type="ECO:0000313" key="2">
    <source>
        <dbReference type="EMBL" id="GBB91413.1"/>
    </source>
</evidence>
<evidence type="ECO:0000313" key="3">
    <source>
        <dbReference type="EMBL" id="GES83808.1"/>
    </source>
</evidence>
<dbReference type="InterPro" id="IPR009072">
    <property type="entry name" value="Histone-fold"/>
</dbReference>
<feature type="region of interest" description="Disordered" evidence="1">
    <location>
        <begin position="79"/>
        <end position="124"/>
    </location>
</feature>
<dbReference type="Gene3D" id="1.10.20.10">
    <property type="entry name" value="Histone, subunit A"/>
    <property type="match status" value="1"/>
</dbReference>
<feature type="compositionally biased region" description="Basic residues" evidence="1">
    <location>
        <begin position="109"/>
        <end position="124"/>
    </location>
</feature>
<comment type="caution">
    <text evidence="2">The sequence shown here is derived from an EMBL/GenBank/DDBJ whole genome shotgun (WGS) entry which is preliminary data.</text>
</comment>